<evidence type="ECO:0000313" key="3">
    <source>
        <dbReference type="Proteomes" id="UP001152484"/>
    </source>
</evidence>
<keyword evidence="3" id="KW-1185">Reference proteome</keyword>
<organism evidence="2 3">
    <name type="scientific">Cuscuta europaea</name>
    <name type="common">European dodder</name>
    <dbReference type="NCBI Taxonomy" id="41803"/>
    <lineage>
        <taxon>Eukaryota</taxon>
        <taxon>Viridiplantae</taxon>
        <taxon>Streptophyta</taxon>
        <taxon>Embryophyta</taxon>
        <taxon>Tracheophyta</taxon>
        <taxon>Spermatophyta</taxon>
        <taxon>Magnoliopsida</taxon>
        <taxon>eudicotyledons</taxon>
        <taxon>Gunneridae</taxon>
        <taxon>Pentapetalae</taxon>
        <taxon>asterids</taxon>
        <taxon>lamiids</taxon>
        <taxon>Solanales</taxon>
        <taxon>Convolvulaceae</taxon>
        <taxon>Cuscuteae</taxon>
        <taxon>Cuscuta</taxon>
        <taxon>Cuscuta subgen. Cuscuta</taxon>
    </lineage>
</organism>
<dbReference type="GO" id="GO:0043622">
    <property type="term" value="P:cortical microtubule organization"/>
    <property type="evidence" value="ECO:0007669"/>
    <property type="project" value="TreeGrafter"/>
</dbReference>
<feature type="compositionally biased region" description="Low complexity" evidence="1">
    <location>
        <begin position="177"/>
        <end position="270"/>
    </location>
</feature>
<accession>A0A9P0YJR3</accession>
<evidence type="ECO:0000256" key="1">
    <source>
        <dbReference type="SAM" id="MobiDB-lite"/>
    </source>
</evidence>
<protein>
    <submittedName>
        <fullName evidence="2">Uncharacterized protein</fullName>
    </submittedName>
</protein>
<dbReference type="AlphaFoldDB" id="A0A9P0YJR3"/>
<proteinExistence type="predicted"/>
<comment type="caution">
    <text evidence="2">The sequence shown here is derived from an EMBL/GenBank/DDBJ whole genome shotgun (WGS) entry which is preliminary data.</text>
</comment>
<reference evidence="2" key="1">
    <citation type="submission" date="2022-07" db="EMBL/GenBank/DDBJ databases">
        <authorList>
            <person name="Macas J."/>
            <person name="Novak P."/>
            <person name="Neumann P."/>
        </authorList>
    </citation>
    <scope>NUCLEOTIDE SEQUENCE</scope>
</reference>
<dbReference type="Proteomes" id="UP001152484">
    <property type="component" value="Unassembled WGS sequence"/>
</dbReference>
<feature type="compositionally biased region" description="Polar residues" evidence="1">
    <location>
        <begin position="141"/>
        <end position="176"/>
    </location>
</feature>
<dbReference type="PANTHER" id="PTHR31949:SF2">
    <property type="entry name" value="OS05G0480600 PROTEIN"/>
    <property type="match status" value="1"/>
</dbReference>
<feature type="compositionally biased region" description="Low complexity" evidence="1">
    <location>
        <begin position="286"/>
        <end position="332"/>
    </location>
</feature>
<dbReference type="OrthoDB" id="1927217at2759"/>
<gene>
    <name evidence="2" type="ORF">CEURO_LOCUS1814</name>
</gene>
<feature type="compositionally biased region" description="Basic and acidic residues" evidence="1">
    <location>
        <begin position="522"/>
        <end position="533"/>
    </location>
</feature>
<feature type="region of interest" description="Disordered" evidence="1">
    <location>
        <begin position="75"/>
        <end position="444"/>
    </location>
</feature>
<sequence>MMHKLEINRTFRNPISAGGMNFPLASHHRRGVSCTPTSNGESFDDSLDLFSRGRRSISVASSEDSDVSVKLGRLSVGSGTVGKNGSDDLLSSSEEGKHDYDWLLTPPGTPLVPSSNGNESQSTQVALHSRSRSLARSASATKPSRLSVSQSENSSQPTRPIRSSSVTRPSTHSNKYSNNSILNTSSSSISSYIRQSTPTRCSSYSTRPSATPTSRPTLSRPSTPPRQSQSSRPSTPSASRPQIPSSLSASTSRSTSSRPSTPTRRNSFPSVSPAPSLRTVNNGWNAGSMSRPSSPSRTTSSISRPSSPARTTSSVSRPSSPGRTTSSVSRPSSPGPPVRRAPQPIVPPDFSLETPSNLRTSLLDRPLSVGRSRPGVPVSSAKGATDIPNAGTPTRRQSPSGRGRVVANGNLIDSLDSSKVSNVSKLPQRKPVKTQTESTGFGGTISKKSLDMAIRHMDIRNGPNSVRAVSGSTLFPHSIRSNGAKKLQQAQGSSSLASPSASMNIINGSIIERRNNTSSRPSENKGEEERYERSLSARVTDVDIYESSRYDMLLLKEDVKNTNWLHSIDDKSDATMFDNGFEPLPEPFDPLLL</sequence>
<feature type="compositionally biased region" description="Polar residues" evidence="1">
    <location>
        <begin position="77"/>
        <end position="93"/>
    </location>
</feature>
<feature type="compositionally biased region" description="Polar residues" evidence="1">
    <location>
        <begin position="112"/>
        <end position="126"/>
    </location>
</feature>
<feature type="compositionally biased region" description="Polar residues" evidence="1">
    <location>
        <begin position="415"/>
        <end position="425"/>
    </location>
</feature>
<dbReference type="PANTHER" id="PTHR31949">
    <property type="entry name" value="GASTRIC MUCIN-LIKE PROTEIN"/>
    <property type="match status" value="1"/>
</dbReference>
<feature type="region of interest" description="Disordered" evidence="1">
    <location>
        <begin position="507"/>
        <end position="533"/>
    </location>
</feature>
<feature type="compositionally biased region" description="Pro residues" evidence="1">
    <location>
        <begin position="333"/>
        <end position="347"/>
    </location>
</feature>
<dbReference type="EMBL" id="CAMAPE010000004">
    <property type="protein sequence ID" value="CAH9061880.1"/>
    <property type="molecule type" value="Genomic_DNA"/>
</dbReference>
<feature type="compositionally biased region" description="Polar residues" evidence="1">
    <location>
        <begin position="391"/>
        <end position="400"/>
    </location>
</feature>
<evidence type="ECO:0000313" key="2">
    <source>
        <dbReference type="EMBL" id="CAH9061880.1"/>
    </source>
</evidence>
<dbReference type="GO" id="GO:0055028">
    <property type="term" value="C:cortical microtubule"/>
    <property type="evidence" value="ECO:0007669"/>
    <property type="project" value="TreeGrafter"/>
</dbReference>
<name>A0A9P0YJR3_CUSEU</name>